<dbReference type="PANTHER" id="PTHR30319:SF1">
    <property type="entry name" value="TRANSCRIPTIONAL REPRESSOR PAAX"/>
    <property type="match status" value="1"/>
</dbReference>
<keyword evidence="1" id="KW-0812">Transmembrane</keyword>
<dbReference type="InterPro" id="IPR048846">
    <property type="entry name" value="PaaX-like_central"/>
</dbReference>
<name>A0A1G2QV63_9BACT</name>
<feature type="domain" description="Transcriptional repressor PaaX-like central Cas2-like" evidence="2">
    <location>
        <begin position="105"/>
        <end position="178"/>
    </location>
</feature>
<keyword evidence="1" id="KW-1133">Transmembrane helix</keyword>
<dbReference type="GO" id="GO:0006351">
    <property type="term" value="P:DNA-templated transcription"/>
    <property type="evidence" value="ECO:0007669"/>
    <property type="project" value="TreeGrafter"/>
</dbReference>
<sequence length="190" mass="22537">MSKSKYYLKKPKSEITKDILGWIMVGGLIAIAATSPYFGTNLVREFQKRKHHERKKVYDTFFRLRRQGYIQITKRNRQIYISLTEEGKKKAGRFQINSLEIHKPKRWDGKWRIVLFDIENSKGIKREALRGKLKELGFCLYQKSVWIHPYKCDGEIKLLKEFFGLTEDEICLIIAERIANEKVVKEYFGL</sequence>
<keyword evidence="1" id="KW-0472">Membrane</keyword>
<evidence type="ECO:0000313" key="3">
    <source>
        <dbReference type="EMBL" id="OHA63741.1"/>
    </source>
</evidence>
<dbReference type="Proteomes" id="UP000178170">
    <property type="component" value="Unassembled WGS sequence"/>
</dbReference>
<evidence type="ECO:0000256" key="1">
    <source>
        <dbReference type="SAM" id="Phobius"/>
    </source>
</evidence>
<reference evidence="3 4" key="1">
    <citation type="journal article" date="2016" name="Nat. Commun.">
        <title>Thousands of microbial genomes shed light on interconnected biogeochemical processes in an aquifer system.</title>
        <authorList>
            <person name="Anantharaman K."/>
            <person name="Brown C.T."/>
            <person name="Hug L.A."/>
            <person name="Sharon I."/>
            <person name="Castelle C.J."/>
            <person name="Probst A.J."/>
            <person name="Thomas B.C."/>
            <person name="Singh A."/>
            <person name="Wilkins M.J."/>
            <person name="Karaoz U."/>
            <person name="Brodie E.L."/>
            <person name="Williams K.H."/>
            <person name="Hubbard S.S."/>
            <person name="Banfield J.F."/>
        </authorList>
    </citation>
    <scope>NUCLEOTIDE SEQUENCE [LARGE SCALE GENOMIC DNA]</scope>
</reference>
<dbReference type="Pfam" id="PF20803">
    <property type="entry name" value="PaaX_M"/>
    <property type="match status" value="1"/>
</dbReference>
<protein>
    <recommendedName>
        <fullName evidence="2">Transcriptional repressor PaaX-like central Cas2-like domain-containing protein</fullName>
    </recommendedName>
</protein>
<dbReference type="EMBL" id="MHTS01000027">
    <property type="protein sequence ID" value="OHA63741.1"/>
    <property type="molecule type" value="Genomic_DNA"/>
</dbReference>
<dbReference type="PANTHER" id="PTHR30319">
    <property type="entry name" value="PHENYLACETIC ACID REGULATOR-RELATED TRANSCRIPTIONAL REPRESSOR"/>
    <property type="match status" value="1"/>
</dbReference>
<evidence type="ECO:0000259" key="2">
    <source>
        <dbReference type="Pfam" id="PF20803"/>
    </source>
</evidence>
<comment type="caution">
    <text evidence="3">The sequence shown here is derived from an EMBL/GenBank/DDBJ whole genome shotgun (WGS) entry which is preliminary data.</text>
</comment>
<feature type="transmembrane region" description="Helical" evidence="1">
    <location>
        <begin position="20"/>
        <end position="39"/>
    </location>
</feature>
<dbReference type="Gene3D" id="3.30.70.2650">
    <property type="match status" value="1"/>
</dbReference>
<dbReference type="AlphaFoldDB" id="A0A1G2QV63"/>
<gene>
    <name evidence="3" type="ORF">A2843_02860</name>
</gene>
<accession>A0A1G2QV63</accession>
<dbReference type="SUPFAM" id="SSF46785">
    <property type="entry name" value="Winged helix' DNA-binding domain"/>
    <property type="match status" value="1"/>
</dbReference>
<proteinExistence type="predicted"/>
<dbReference type="InterPro" id="IPR036390">
    <property type="entry name" value="WH_DNA-bd_sf"/>
</dbReference>
<organism evidence="3 4">
    <name type="scientific">Candidatus Wildermuthbacteria bacterium RIFCSPHIGHO2_01_FULL_48_27b</name>
    <dbReference type="NCBI Taxonomy" id="1802447"/>
    <lineage>
        <taxon>Bacteria</taxon>
        <taxon>Candidatus Wildermuthiibacteriota</taxon>
    </lineage>
</organism>
<evidence type="ECO:0000313" key="4">
    <source>
        <dbReference type="Proteomes" id="UP000178170"/>
    </source>
</evidence>